<feature type="domain" description="RecX third three-helical" evidence="6">
    <location>
        <begin position="166"/>
        <end position="211"/>
    </location>
</feature>
<dbReference type="Gene3D" id="1.10.10.10">
    <property type="entry name" value="Winged helix-like DNA-binding domain superfamily/Winged helix DNA-binding domain"/>
    <property type="match status" value="3"/>
</dbReference>
<dbReference type="HAMAP" id="MF_01114">
    <property type="entry name" value="RecX"/>
    <property type="match status" value="1"/>
</dbReference>
<dbReference type="InterPro" id="IPR003783">
    <property type="entry name" value="Regulatory_RecX"/>
</dbReference>
<protein>
    <recommendedName>
        <fullName evidence="3">Regulatory protein RecX</fullName>
    </recommendedName>
</protein>
<dbReference type="InterPro" id="IPR053924">
    <property type="entry name" value="RecX_HTH_2nd"/>
</dbReference>
<reference evidence="8" key="1">
    <citation type="journal article" date="2014" name="Front. Microbiol.">
        <title>High frequency of phylogenetically diverse reductive dehalogenase-homologous genes in deep subseafloor sedimentary metagenomes.</title>
        <authorList>
            <person name="Kawai M."/>
            <person name="Futagami T."/>
            <person name="Toyoda A."/>
            <person name="Takaki Y."/>
            <person name="Nishi S."/>
            <person name="Hori S."/>
            <person name="Arai W."/>
            <person name="Tsubouchi T."/>
            <person name="Morono Y."/>
            <person name="Uchiyama I."/>
            <person name="Ito T."/>
            <person name="Fujiyama A."/>
            <person name="Inagaki F."/>
            <person name="Takami H."/>
        </authorList>
    </citation>
    <scope>NUCLEOTIDE SEQUENCE</scope>
    <source>
        <strain evidence="8">Expedition CK06-06</strain>
    </source>
</reference>
<evidence type="ECO:0000256" key="4">
    <source>
        <dbReference type="ARBA" id="ARBA00022490"/>
    </source>
</evidence>
<organism evidence="8">
    <name type="scientific">marine sediment metagenome</name>
    <dbReference type="NCBI Taxonomy" id="412755"/>
    <lineage>
        <taxon>unclassified sequences</taxon>
        <taxon>metagenomes</taxon>
        <taxon>ecological metagenomes</taxon>
    </lineage>
</organism>
<dbReference type="EMBL" id="BART01001397">
    <property type="protein sequence ID" value="GAG68157.1"/>
    <property type="molecule type" value="Genomic_DNA"/>
</dbReference>
<dbReference type="Pfam" id="PF21982">
    <property type="entry name" value="RecX_HTH1"/>
    <property type="match status" value="1"/>
</dbReference>
<dbReference type="GO" id="GO:0005737">
    <property type="term" value="C:cytoplasm"/>
    <property type="evidence" value="ECO:0007669"/>
    <property type="project" value="UniProtKB-SubCell"/>
</dbReference>
<evidence type="ECO:0000256" key="1">
    <source>
        <dbReference type="ARBA" id="ARBA00004496"/>
    </source>
</evidence>
<evidence type="ECO:0000259" key="6">
    <source>
        <dbReference type="Pfam" id="PF21981"/>
    </source>
</evidence>
<evidence type="ECO:0000259" key="5">
    <source>
        <dbReference type="Pfam" id="PF02631"/>
    </source>
</evidence>
<dbReference type="InterPro" id="IPR053926">
    <property type="entry name" value="RecX_HTH_1st"/>
</dbReference>
<dbReference type="Pfam" id="PF02631">
    <property type="entry name" value="RecX_HTH2"/>
    <property type="match status" value="1"/>
</dbReference>
<dbReference type="GO" id="GO:0006282">
    <property type="term" value="P:regulation of DNA repair"/>
    <property type="evidence" value="ECO:0007669"/>
    <property type="project" value="InterPro"/>
</dbReference>
<dbReference type="PANTHER" id="PTHR33602">
    <property type="entry name" value="REGULATORY PROTEIN RECX FAMILY PROTEIN"/>
    <property type="match status" value="1"/>
</dbReference>
<evidence type="ECO:0000313" key="8">
    <source>
        <dbReference type="EMBL" id="GAG68157.1"/>
    </source>
</evidence>
<evidence type="ECO:0000256" key="2">
    <source>
        <dbReference type="ARBA" id="ARBA00009695"/>
    </source>
</evidence>
<comment type="caution">
    <text evidence="8">The sequence shown here is derived from an EMBL/GenBank/DDBJ whole genome shotgun (WGS) entry which is preliminary data.</text>
</comment>
<feature type="domain" description="RecX second three-helical" evidence="5">
    <location>
        <begin position="116"/>
        <end position="154"/>
    </location>
</feature>
<name>X1AEA0_9ZZZZ</name>
<dbReference type="AlphaFoldDB" id="X1AEA0"/>
<gene>
    <name evidence="8" type="ORF">S01H4_04989</name>
</gene>
<sequence>MKFLEDNQIYRVTDIKKLKGRQKYRVLYLDGIKSGNFFEESLFRLNIKEGSHLSEKEINQLKRFQKEREAERVAINYLSYKPRSINELRRKLWTKKISDAMIDITIEKMKNYGYLDDEKYARDWIEERIRTRGFSSSKIKSELFLKGISKEIIENNLTEIYTPELEIKTAKRIAKKQIRKYKALDKKVIRRRIINFLLRKGYNYSTIESILPEILENLFN</sequence>
<evidence type="ECO:0000256" key="3">
    <source>
        <dbReference type="ARBA" id="ARBA00018111"/>
    </source>
</evidence>
<dbReference type="InterPro" id="IPR053925">
    <property type="entry name" value="RecX_HTH_3rd"/>
</dbReference>
<proteinExistence type="inferred from homology"/>
<comment type="subcellular location">
    <subcellularLocation>
        <location evidence="1">Cytoplasm</location>
    </subcellularLocation>
</comment>
<evidence type="ECO:0000259" key="7">
    <source>
        <dbReference type="Pfam" id="PF21982"/>
    </source>
</evidence>
<dbReference type="Pfam" id="PF21981">
    <property type="entry name" value="RecX_HTH3"/>
    <property type="match status" value="1"/>
</dbReference>
<keyword evidence="4" id="KW-0963">Cytoplasm</keyword>
<accession>X1AEA0</accession>
<dbReference type="PANTHER" id="PTHR33602:SF1">
    <property type="entry name" value="REGULATORY PROTEIN RECX FAMILY PROTEIN"/>
    <property type="match status" value="1"/>
</dbReference>
<dbReference type="InterPro" id="IPR036388">
    <property type="entry name" value="WH-like_DNA-bd_sf"/>
</dbReference>
<comment type="similarity">
    <text evidence="2">Belongs to the RecX family.</text>
</comment>
<feature type="domain" description="RecX first three-helical" evidence="7">
    <location>
        <begin position="73"/>
        <end position="108"/>
    </location>
</feature>